<dbReference type="GO" id="GO:0016787">
    <property type="term" value="F:hydrolase activity"/>
    <property type="evidence" value="ECO:0007669"/>
    <property type="project" value="UniProtKB-KW"/>
</dbReference>
<dbReference type="PANTHER" id="PTHR39456">
    <property type="entry name" value="METAL-DEPENDENT HYDROLASE"/>
    <property type="match status" value="1"/>
</dbReference>
<reference evidence="1 2" key="1">
    <citation type="submission" date="2023-09" db="EMBL/GenBank/DDBJ databases">
        <authorList>
            <person name="Rey-Velasco X."/>
        </authorList>
    </citation>
    <scope>NUCLEOTIDE SEQUENCE [LARGE SCALE GENOMIC DNA]</scope>
    <source>
        <strain evidence="1 2">W345</strain>
    </source>
</reference>
<keyword evidence="2" id="KW-1185">Reference proteome</keyword>
<evidence type="ECO:0000313" key="2">
    <source>
        <dbReference type="Proteomes" id="UP001254608"/>
    </source>
</evidence>
<dbReference type="EMBL" id="JAVRIC010000002">
    <property type="protein sequence ID" value="MDT0496216.1"/>
    <property type="molecule type" value="Genomic_DNA"/>
</dbReference>
<accession>A0ABU2WFZ6</accession>
<sequence length="296" mass="34520">MALANRKIGYDEVRPRDLHFDMTDVPKYWMSNDPWTTHWWNALLAAVPDGERWVMQCVRSHLVKLKDEKVRKAGIDFIKQEHYHAREHDIMNQAVQKHGIPMDEVEQAFKNIRAFLQKVLSDDMQLSVMAAGEHFTGTISAVFVEHPEIFRDFDPKLGAMIAWHMIEETEHKSVSFDVYQDAVGSYPKRIAGMVLMTAIFFTISEYQRLRLVAKDGQLFNWRSAIKALDFQFFRPGFMRLLVKHYVPYYLPNFHPWDHDNREAIQVWKKVFDATGDTAKAFRAFIEGEPELKAAAA</sequence>
<dbReference type="InterPro" id="IPR016516">
    <property type="entry name" value="UCP07580"/>
</dbReference>
<organism evidence="1 2">
    <name type="scientific">Banduia mediterranea</name>
    <dbReference type="NCBI Taxonomy" id="3075609"/>
    <lineage>
        <taxon>Bacteria</taxon>
        <taxon>Pseudomonadati</taxon>
        <taxon>Pseudomonadota</taxon>
        <taxon>Gammaproteobacteria</taxon>
        <taxon>Nevskiales</taxon>
        <taxon>Algiphilaceae</taxon>
        <taxon>Banduia</taxon>
    </lineage>
</organism>
<comment type="caution">
    <text evidence="1">The sequence shown here is derived from an EMBL/GenBank/DDBJ whole genome shotgun (WGS) entry which is preliminary data.</text>
</comment>
<evidence type="ECO:0000313" key="1">
    <source>
        <dbReference type="EMBL" id="MDT0496216.1"/>
    </source>
</evidence>
<dbReference type="EC" id="3.-.-.-" evidence="1"/>
<name>A0ABU2WFZ6_9GAMM</name>
<dbReference type="Proteomes" id="UP001254608">
    <property type="component" value="Unassembled WGS sequence"/>
</dbReference>
<dbReference type="RefSeq" id="WP_311363605.1">
    <property type="nucleotide sequence ID" value="NZ_JAVRIC010000002.1"/>
</dbReference>
<dbReference type="PIRSF" id="PIRSF007580">
    <property type="entry name" value="UCP07580"/>
    <property type="match status" value="1"/>
</dbReference>
<dbReference type="Pfam" id="PF10118">
    <property type="entry name" value="Metal_hydrol"/>
    <property type="match status" value="1"/>
</dbReference>
<dbReference type="PANTHER" id="PTHR39456:SF1">
    <property type="entry name" value="METAL-DEPENDENT HYDROLASE"/>
    <property type="match status" value="1"/>
</dbReference>
<keyword evidence="1" id="KW-0378">Hydrolase</keyword>
<gene>
    <name evidence="1" type="ORF">RM530_02390</name>
</gene>
<protein>
    <submittedName>
        <fullName evidence="1">Metal-dependent hydrolase</fullName>
        <ecNumber evidence="1">3.-.-.-</ecNumber>
    </submittedName>
</protein>
<proteinExistence type="predicted"/>